<dbReference type="InterPro" id="IPR014756">
    <property type="entry name" value="Ig_E-set"/>
</dbReference>
<dbReference type="CAZy" id="GH13">
    <property type="family name" value="Glycoside Hydrolase Family 13"/>
</dbReference>
<dbReference type="GO" id="GO:0043169">
    <property type="term" value="F:cation binding"/>
    <property type="evidence" value="ECO:0007669"/>
    <property type="project" value="InterPro"/>
</dbReference>
<proteinExistence type="inferred from homology"/>
<evidence type="ECO:0000256" key="6">
    <source>
        <dbReference type="ARBA" id="ARBA00022679"/>
    </source>
</evidence>
<dbReference type="CDD" id="cd11321">
    <property type="entry name" value="AmyAc_bac_euk_BE"/>
    <property type="match status" value="1"/>
</dbReference>
<keyword evidence="7" id="KW-0119">Carbohydrate metabolism</keyword>
<comment type="caution">
    <text evidence="10">The sequence shown here is derived from an EMBL/GenBank/DDBJ whole genome shotgun (WGS) entry which is preliminary data.</text>
</comment>
<dbReference type="EMBL" id="ABFK02000016">
    <property type="protein sequence ID" value="EDS04292.1"/>
    <property type="molecule type" value="Genomic_DNA"/>
</dbReference>
<evidence type="ECO:0000313" key="10">
    <source>
        <dbReference type="EMBL" id="EDS04292.1"/>
    </source>
</evidence>
<comment type="function">
    <text evidence="2">Catalyzes the formation of the alpha-1,6-glucosidic linkages in glycogen by scission of a 1,4-alpha-linked oligosaccharide from growing alpha-1,4-glucan chains and the subsequent attachment of the oligosaccharide to the alpha-1,6 position.</text>
</comment>
<feature type="domain" description="Glycosyl hydrolase family 13 catalytic" evidence="9">
    <location>
        <begin position="184"/>
        <end position="548"/>
    </location>
</feature>
<evidence type="ECO:0000256" key="1">
    <source>
        <dbReference type="ARBA" id="ARBA00000826"/>
    </source>
</evidence>
<feature type="active site" description="Nucleophile" evidence="8">
    <location>
        <position position="340"/>
    </location>
</feature>
<dbReference type="CAZy" id="CBM48">
    <property type="family name" value="Carbohydrate-Binding Module Family 48"/>
</dbReference>
<name>B0MTS6_9BACT</name>
<accession>B0MTS6</accession>
<dbReference type="Gene3D" id="2.60.40.10">
    <property type="entry name" value="Immunoglobulins"/>
    <property type="match status" value="1"/>
</dbReference>
<evidence type="ECO:0000256" key="8">
    <source>
        <dbReference type="PIRSR" id="PIRSR000463-1"/>
    </source>
</evidence>
<evidence type="ECO:0000256" key="4">
    <source>
        <dbReference type="ARBA" id="ARBA00012541"/>
    </source>
</evidence>
<dbReference type="SUPFAM" id="SSF51445">
    <property type="entry name" value="(Trans)glycosidases"/>
    <property type="match status" value="1"/>
</dbReference>
<dbReference type="GO" id="GO:0003844">
    <property type="term" value="F:1,4-alpha-glucan branching enzyme activity"/>
    <property type="evidence" value="ECO:0007669"/>
    <property type="project" value="UniProtKB-EC"/>
</dbReference>
<feature type="active site" description="Proton donor" evidence="8">
    <location>
        <position position="393"/>
    </location>
</feature>
<keyword evidence="11" id="KW-1185">Reference proteome</keyword>
<dbReference type="GO" id="GO:0005737">
    <property type="term" value="C:cytoplasm"/>
    <property type="evidence" value="ECO:0007669"/>
    <property type="project" value="TreeGrafter"/>
</dbReference>
<dbReference type="InterPro" id="IPR013780">
    <property type="entry name" value="Glyco_hydro_b"/>
</dbReference>
<dbReference type="PANTHER" id="PTHR43651:SF3">
    <property type="entry name" value="1,4-ALPHA-GLUCAN-BRANCHING ENZYME"/>
    <property type="match status" value="1"/>
</dbReference>
<protein>
    <recommendedName>
        <fullName evidence="4">1,4-alpha-glucan branching enzyme</fullName>
        <ecNumber evidence="4">2.4.1.18</ecNumber>
    </recommendedName>
</protein>
<dbReference type="GO" id="GO:0005978">
    <property type="term" value="P:glycogen biosynthetic process"/>
    <property type="evidence" value="ECO:0007669"/>
    <property type="project" value="InterPro"/>
</dbReference>
<dbReference type="Pfam" id="PF00128">
    <property type="entry name" value="Alpha-amylase"/>
    <property type="match status" value="1"/>
</dbReference>
<dbReference type="EC" id="2.4.1.18" evidence="4"/>
<evidence type="ECO:0000256" key="2">
    <source>
        <dbReference type="ARBA" id="ARBA00002953"/>
    </source>
</evidence>
<keyword evidence="5" id="KW-0328">Glycosyltransferase</keyword>
<reference evidence="10" key="2">
    <citation type="submission" date="2013-09" db="EMBL/GenBank/DDBJ databases">
        <title>Draft genome sequence of Alistipes putredinis (DSM 17216).</title>
        <authorList>
            <person name="Sudarsanam P."/>
            <person name="Ley R."/>
            <person name="Guruge J."/>
            <person name="Turnbaugh P.J."/>
            <person name="Mahowald M."/>
            <person name="Liep D."/>
            <person name="Gordon J."/>
        </authorList>
    </citation>
    <scope>NUCLEOTIDE SEQUENCE</scope>
    <source>
        <strain evidence="10">DSM 17216</strain>
    </source>
</reference>
<dbReference type="InterPro" id="IPR013783">
    <property type="entry name" value="Ig-like_fold"/>
</dbReference>
<dbReference type="AlphaFoldDB" id="B0MTS6"/>
<evidence type="ECO:0000313" key="11">
    <source>
        <dbReference type="Proteomes" id="UP000005819"/>
    </source>
</evidence>
<dbReference type="PANTHER" id="PTHR43651">
    <property type="entry name" value="1,4-ALPHA-GLUCAN-BRANCHING ENZYME"/>
    <property type="match status" value="1"/>
</dbReference>
<dbReference type="InterPro" id="IPR006047">
    <property type="entry name" value="GH13_cat_dom"/>
</dbReference>
<evidence type="ECO:0000256" key="3">
    <source>
        <dbReference type="ARBA" id="ARBA00009000"/>
    </source>
</evidence>
<evidence type="ECO:0000259" key="9">
    <source>
        <dbReference type="SMART" id="SM00642"/>
    </source>
</evidence>
<dbReference type="SUPFAM" id="SSF81296">
    <property type="entry name" value="E set domains"/>
    <property type="match status" value="1"/>
</dbReference>
<dbReference type="Gene3D" id="3.20.20.80">
    <property type="entry name" value="Glycosidases"/>
    <property type="match status" value="1"/>
</dbReference>
<sequence length="678" mass="78335">MNQFMGNPTKKLPMIERDGWLLPVEKELTARHESYLRALREIEKSAGSIVDYANGYRYFGWQRDEALEGWWFREWLPGAQDVYLLGDFNGWQRTSLRLDRNPEGVWSIFLPDAMYAERLTHGSLYKIHVHGDNGWHDRIPAYATRVVQDEKTKNFTAQFWNPVPFDWQGDRPIAARSEELLIYEAHVGMAQEREGVGSYAEFTEKILPRIREEGYDTVQLMGIAEHPYYGSFGYHVSNFFAPSSRFGTPEALKTLVRTAHELGLAVVMDLVHAHYVKNLNEGINELDGTDHLYSLPGTAGEQPYWDSKTFDYGKEQVRHFLLSNVKYWLDEFHFDGYRFDGVTSMIYHHHGHTDFSRREQYFDAGVNEHALTYLTLANTLVHDFRPRAVTIAEEVSGMPGIAVPTADGGVGFDYRLGMAIPDFWIRQLKEVPDEKWDIHAIWHVLTDRLPGIKTVAYAESHDQALVGDQTLAFRLMGKEMYEHMDRASQSPVIDRGMALHKMIRLVTISAGGDAYLNFMGNEFGHPEWIDFPREGNGWSYAYARRQWSLADNGLLRYAQLGEFDRAMIALVKKYGILRDGYPYNLQMDTQNQTMAFSHGDLLFVFNWHPSASIPNYEVRVRVPGRYRPILSTDERRFGGTERTDMRGQHFSYPVQGDELPRIRIYNTSRTATVFLREE</sequence>
<dbReference type="eggNOG" id="COG0296">
    <property type="taxonomic scope" value="Bacteria"/>
</dbReference>
<comment type="similarity">
    <text evidence="3">Belongs to the glycosyl hydrolase 13 family. GlgB subfamily.</text>
</comment>
<dbReference type="Proteomes" id="UP000005819">
    <property type="component" value="Unassembled WGS sequence"/>
</dbReference>
<dbReference type="InterPro" id="IPR017853">
    <property type="entry name" value="GH"/>
</dbReference>
<keyword evidence="6" id="KW-0808">Transferase</keyword>
<gene>
    <name evidence="10" type="ORF">ALIPUT_00163</name>
</gene>
<dbReference type="SUPFAM" id="SSF51011">
    <property type="entry name" value="Glycosyl hydrolase domain"/>
    <property type="match status" value="1"/>
</dbReference>
<dbReference type="CDD" id="cd02854">
    <property type="entry name" value="E_set_GBE_euk_N"/>
    <property type="match status" value="1"/>
</dbReference>
<evidence type="ECO:0000256" key="5">
    <source>
        <dbReference type="ARBA" id="ARBA00022676"/>
    </source>
</evidence>
<organism evidence="10 11">
    <name type="scientific">Alistipes putredinis DSM 17216</name>
    <dbReference type="NCBI Taxonomy" id="445970"/>
    <lineage>
        <taxon>Bacteria</taxon>
        <taxon>Pseudomonadati</taxon>
        <taxon>Bacteroidota</taxon>
        <taxon>Bacteroidia</taxon>
        <taxon>Bacteroidales</taxon>
        <taxon>Rikenellaceae</taxon>
        <taxon>Alistipes</taxon>
    </lineage>
</organism>
<dbReference type="SMART" id="SM00642">
    <property type="entry name" value="Aamy"/>
    <property type="match status" value="1"/>
</dbReference>
<dbReference type="InterPro" id="IPR037439">
    <property type="entry name" value="Branching_enzy"/>
</dbReference>
<reference evidence="10" key="1">
    <citation type="submission" date="2007-10" db="EMBL/GenBank/DDBJ databases">
        <authorList>
            <person name="Fulton L."/>
            <person name="Clifton S."/>
            <person name="Fulton B."/>
            <person name="Xu J."/>
            <person name="Minx P."/>
            <person name="Pepin K.H."/>
            <person name="Johnson M."/>
            <person name="Thiruvilangam P."/>
            <person name="Bhonagiri V."/>
            <person name="Nash W.E."/>
            <person name="Mardis E.R."/>
            <person name="Wilson R.K."/>
        </authorList>
    </citation>
    <scope>NUCLEOTIDE SEQUENCE [LARGE SCALE GENOMIC DNA]</scope>
    <source>
        <strain evidence="10">DSM 17216</strain>
    </source>
</reference>
<dbReference type="InterPro" id="IPR006048">
    <property type="entry name" value="A-amylase/branching_C"/>
</dbReference>
<dbReference type="Gene3D" id="2.60.40.1180">
    <property type="entry name" value="Golgi alpha-mannosidase II"/>
    <property type="match status" value="1"/>
</dbReference>
<dbReference type="HOGENOM" id="CLU_011131_2_2_10"/>
<dbReference type="PIRSF" id="PIRSF000463">
    <property type="entry name" value="GlgB"/>
    <property type="match status" value="1"/>
</dbReference>
<dbReference type="Pfam" id="PF02806">
    <property type="entry name" value="Alpha-amylase_C"/>
    <property type="match status" value="1"/>
</dbReference>
<evidence type="ECO:0000256" key="7">
    <source>
        <dbReference type="ARBA" id="ARBA00023277"/>
    </source>
</evidence>
<dbReference type="Pfam" id="PF02922">
    <property type="entry name" value="CBM_48"/>
    <property type="match status" value="1"/>
</dbReference>
<dbReference type="InterPro" id="IPR004193">
    <property type="entry name" value="Glyco_hydro_13_N"/>
</dbReference>
<comment type="catalytic activity">
    <reaction evidence="1">
        <text>Transfers a segment of a (1-&gt;4)-alpha-D-glucan chain to a primary hydroxy group in a similar glucan chain.</text>
        <dbReference type="EC" id="2.4.1.18"/>
    </reaction>
</comment>
<dbReference type="GO" id="GO:0004553">
    <property type="term" value="F:hydrolase activity, hydrolyzing O-glycosyl compounds"/>
    <property type="evidence" value="ECO:0007669"/>
    <property type="project" value="InterPro"/>
</dbReference>